<feature type="domain" description="RNA polymerase sigma-70" evidence="8">
    <location>
        <begin position="66"/>
        <end position="79"/>
    </location>
</feature>
<keyword evidence="11" id="KW-1185">Reference proteome</keyword>
<dbReference type="PROSITE" id="PS00715">
    <property type="entry name" value="SIGMA70_1"/>
    <property type="match status" value="1"/>
</dbReference>
<reference evidence="10 11" key="1">
    <citation type="submission" date="2017-10" db="EMBL/GenBank/DDBJ databases">
        <title>Bacillus sp. nov., a halophilic bacterium isolated from a Keqin Lake.</title>
        <authorList>
            <person name="Wang H."/>
        </authorList>
    </citation>
    <scope>NUCLEOTIDE SEQUENCE [LARGE SCALE GENOMIC DNA]</scope>
    <source>
        <strain evidence="10 11">KQ-12</strain>
    </source>
</reference>
<keyword evidence="6 7" id="KW-0804">Transcription</keyword>
<protein>
    <recommendedName>
        <fullName evidence="7">RNA polymerase sigma factor</fullName>
    </recommendedName>
</protein>
<dbReference type="InterPro" id="IPR013325">
    <property type="entry name" value="RNA_pol_sigma_r2"/>
</dbReference>
<dbReference type="GO" id="GO:0003677">
    <property type="term" value="F:DNA binding"/>
    <property type="evidence" value="ECO:0007669"/>
    <property type="project" value="UniProtKB-KW"/>
</dbReference>
<dbReference type="PROSITE" id="PS00716">
    <property type="entry name" value="SIGMA70_2"/>
    <property type="match status" value="1"/>
</dbReference>
<keyword evidence="2" id="KW-0749">Sporulation</keyword>
<keyword evidence="5 7" id="KW-0238">DNA-binding</keyword>
<dbReference type="InterPro" id="IPR013324">
    <property type="entry name" value="RNA_pol_sigma_r3/r4-like"/>
</dbReference>
<evidence type="ECO:0000256" key="5">
    <source>
        <dbReference type="ARBA" id="ARBA00023125"/>
    </source>
</evidence>
<evidence type="ECO:0000259" key="9">
    <source>
        <dbReference type="PROSITE" id="PS00716"/>
    </source>
</evidence>
<dbReference type="PANTHER" id="PTHR30603">
    <property type="entry name" value="RNA POLYMERASE SIGMA FACTOR RPO"/>
    <property type="match status" value="1"/>
</dbReference>
<organism evidence="10 11">
    <name type="scientific">Salipaludibacillus keqinensis</name>
    <dbReference type="NCBI Taxonomy" id="2045207"/>
    <lineage>
        <taxon>Bacteria</taxon>
        <taxon>Bacillati</taxon>
        <taxon>Bacillota</taxon>
        <taxon>Bacilli</taxon>
        <taxon>Bacillales</taxon>
        <taxon>Bacillaceae</taxon>
    </lineage>
</organism>
<evidence type="ECO:0000256" key="3">
    <source>
        <dbReference type="ARBA" id="ARBA00023015"/>
    </source>
</evidence>
<dbReference type="GO" id="GO:0016987">
    <property type="term" value="F:sigma factor activity"/>
    <property type="evidence" value="ECO:0007669"/>
    <property type="project" value="UniProtKB-KW"/>
</dbReference>
<dbReference type="FunFam" id="1.20.120.1810:FF:000002">
    <property type="entry name" value="RNA polymerase sigma factor"/>
    <property type="match status" value="1"/>
</dbReference>
<evidence type="ECO:0000256" key="1">
    <source>
        <dbReference type="ARBA" id="ARBA00007788"/>
    </source>
</evidence>
<comment type="caution">
    <text evidence="10">The sequence shown here is derived from an EMBL/GenBank/DDBJ whole genome shotgun (WGS) entry which is preliminary data.</text>
</comment>
<dbReference type="NCBIfam" id="NF006071">
    <property type="entry name" value="PRK08215.1"/>
    <property type="match status" value="1"/>
</dbReference>
<keyword evidence="3 7" id="KW-0805">Transcription regulation</keyword>
<dbReference type="CDD" id="cd06171">
    <property type="entry name" value="Sigma70_r4"/>
    <property type="match status" value="1"/>
</dbReference>
<dbReference type="InterPro" id="IPR014284">
    <property type="entry name" value="RNA_pol_sigma-70_dom"/>
</dbReference>
<dbReference type="PANTHER" id="PTHR30603:SF17">
    <property type="entry name" value="RNA POLYMERASE SIGMA-G FACTOR"/>
    <property type="match status" value="1"/>
</dbReference>
<keyword evidence="4 7" id="KW-0731">Sigma factor</keyword>
<dbReference type="InterPro" id="IPR000943">
    <property type="entry name" value="RNA_pol_sigma70"/>
</dbReference>
<dbReference type="GO" id="GO:0006352">
    <property type="term" value="P:DNA-templated transcription initiation"/>
    <property type="evidence" value="ECO:0007669"/>
    <property type="project" value="InterPro"/>
</dbReference>
<dbReference type="InterPro" id="IPR007627">
    <property type="entry name" value="RNA_pol_sigma70_r2"/>
</dbReference>
<dbReference type="InterPro" id="IPR014322">
    <property type="entry name" value="RNA_pol_sigma-B/F/G"/>
</dbReference>
<sequence>MSRNKVEICGVDTSKLPVLKNKEMRILFKEMQEGDPDAREQLVNGNLRLVLSVIQRFNNRGEYVDDLFQVGCIGLMKSIDNFDLGQNVKFSTYAVPMIIGEIRRYLRDNNPIRVSRSLRDIAYKALQVRDNLMSEKKREKEPTVQEIAKVLGVPKEEVVFALDAIQDPVSLFEPIYNDGGDPIYVMDQISDDKLKDVNWIEQIALKEAMIRLNDREKTILDMRFFQGKTQMEVADEIGISQAQVSRLEKAAIKQMNRHAGE</sequence>
<dbReference type="SUPFAM" id="SSF88946">
    <property type="entry name" value="Sigma2 domain of RNA polymerase sigma factors"/>
    <property type="match status" value="1"/>
</dbReference>
<comment type="function">
    <text evidence="7">Sigma factors are initiation factors that promote the attachment of RNA polymerase to specific initiation sites and are then released.</text>
</comment>
<dbReference type="Proteomes" id="UP000248214">
    <property type="component" value="Unassembled WGS sequence"/>
</dbReference>
<evidence type="ECO:0000256" key="7">
    <source>
        <dbReference type="RuleBase" id="RU362124"/>
    </source>
</evidence>
<evidence type="ECO:0000256" key="6">
    <source>
        <dbReference type="ARBA" id="ARBA00023163"/>
    </source>
</evidence>
<dbReference type="NCBIfam" id="TIGR02850">
    <property type="entry name" value="spore_sigG"/>
    <property type="match status" value="1"/>
</dbReference>
<dbReference type="GO" id="GO:0030435">
    <property type="term" value="P:sporulation resulting in formation of a cellular spore"/>
    <property type="evidence" value="ECO:0007669"/>
    <property type="project" value="UniProtKB-KW"/>
</dbReference>
<gene>
    <name evidence="10" type="primary">sigG</name>
    <name evidence="10" type="ORF">CR194_08510</name>
</gene>
<dbReference type="Gene3D" id="1.20.140.160">
    <property type="match status" value="1"/>
</dbReference>
<dbReference type="SUPFAM" id="SSF88659">
    <property type="entry name" value="Sigma3 and sigma4 domains of RNA polymerase sigma factors"/>
    <property type="match status" value="2"/>
</dbReference>
<evidence type="ECO:0000313" key="10">
    <source>
        <dbReference type="EMBL" id="PYZ93918.1"/>
    </source>
</evidence>
<dbReference type="Pfam" id="PF04545">
    <property type="entry name" value="Sigma70_r4"/>
    <property type="match status" value="1"/>
</dbReference>
<evidence type="ECO:0000259" key="8">
    <source>
        <dbReference type="PROSITE" id="PS00715"/>
    </source>
</evidence>
<name>A0A323TGG8_9BACI</name>
<evidence type="ECO:0000256" key="4">
    <source>
        <dbReference type="ARBA" id="ARBA00023082"/>
    </source>
</evidence>
<dbReference type="Pfam" id="PF04539">
    <property type="entry name" value="Sigma70_r3"/>
    <property type="match status" value="1"/>
</dbReference>
<dbReference type="InterPro" id="IPR007630">
    <property type="entry name" value="RNA_pol_sigma70_r4"/>
</dbReference>
<feature type="domain" description="RNA polymerase sigma-70" evidence="9">
    <location>
        <begin position="229"/>
        <end position="255"/>
    </location>
</feature>
<dbReference type="NCBIfam" id="TIGR02937">
    <property type="entry name" value="sigma70-ECF"/>
    <property type="match status" value="2"/>
</dbReference>
<dbReference type="NCBIfam" id="TIGR02980">
    <property type="entry name" value="SigBFG"/>
    <property type="match status" value="1"/>
</dbReference>
<dbReference type="InterPro" id="IPR007624">
    <property type="entry name" value="RNA_pol_sigma70_r3"/>
</dbReference>
<dbReference type="Gene3D" id="1.20.120.1810">
    <property type="match status" value="1"/>
</dbReference>
<comment type="similarity">
    <text evidence="1 7">Belongs to the sigma-70 factor family.</text>
</comment>
<dbReference type="RefSeq" id="WP_110609949.1">
    <property type="nucleotide sequence ID" value="NZ_PDOD01000002.1"/>
</dbReference>
<dbReference type="PRINTS" id="PR00046">
    <property type="entry name" value="SIGMA70FCT"/>
</dbReference>
<accession>A0A323TGG8</accession>
<dbReference type="OrthoDB" id="9809557at2"/>
<evidence type="ECO:0000313" key="11">
    <source>
        <dbReference type="Proteomes" id="UP000248214"/>
    </source>
</evidence>
<dbReference type="InterPro" id="IPR050239">
    <property type="entry name" value="Sigma-70_RNA_pol_init_factors"/>
</dbReference>
<dbReference type="AlphaFoldDB" id="A0A323TGG8"/>
<dbReference type="EMBL" id="PDOD01000002">
    <property type="protein sequence ID" value="PYZ93918.1"/>
    <property type="molecule type" value="Genomic_DNA"/>
</dbReference>
<proteinExistence type="inferred from homology"/>
<dbReference type="PIRSF" id="PIRSF000770">
    <property type="entry name" value="RNA_pol_sigma-SigE/K"/>
    <property type="match status" value="1"/>
</dbReference>
<evidence type="ECO:0000256" key="2">
    <source>
        <dbReference type="ARBA" id="ARBA00022969"/>
    </source>
</evidence>
<dbReference type="Pfam" id="PF04542">
    <property type="entry name" value="Sigma70_r2"/>
    <property type="match status" value="1"/>
</dbReference>
<dbReference type="InterPro" id="IPR014212">
    <property type="entry name" value="RNA_pol_sigma-G"/>
</dbReference>